<evidence type="ECO:0000259" key="2">
    <source>
        <dbReference type="Pfam" id="PF07760"/>
    </source>
</evidence>
<evidence type="ECO:0000313" key="3">
    <source>
        <dbReference type="EMBL" id="KPQ44896.1"/>
    </source>
</evidence>
<feature type="transmembrane region" description="Helical" evidence="1">
    <location>
        <begin position="7"/>
        <end position="25"/>
    </location>
</feature>
<feature type="transmembrane region" description="Helical" evidence="1">
    <location>
        <begin position="69"/>
        <end position="89"/>
    </location>
</feature>
<comment type="caution">
    <text evidence="3">The sequence shown here is derived from an EMBL/GenBank/DDBJ whole genome shotgun (WGS) entry which is preliminary data.</text>
</comment>
<dbReference type="Proteomes" id="UP000050360">
    <property type="component" value="Unassembled WGS sequence"/>
</dbReference>
<keyword evidence="1" id="KW-1133">Transmembrane helix</keyword>
<feature type="transmembrane region" description="Helical" evidence="1">
    <location>
        <begin position="37"/>
        <end position="57"/>
    </location>
</feature>
<feature type="transmembrane region" description="Helical" evidence="1">
    <location>
        <begin position="151"/>
        <end position="171"/>
    </location>
</feature>
<proteinExistence type="predicted"/>
<evidence type="ECO:0000256" key="1">
    <source>
        <dbReference type="SAM" id="Phobius"/>
    </source>
</evidence>
<name>A0A0P8A9C9_9EURY</name>
<dbReference type="InterPro" id="IPR014495">
    <property type="entry name" value="UCP018671"/>
</dbReference>
<gene>
    <name evidence="3" type="ORF">MPEBLZ_00515</name>
</gene>
<keyword evidence="1" id="KW-0472">Membrane</keyword>
<keyword evidence="1" id="KW-0812">Transmembrane</keyword>
<protein>
    <recommendedName>
        <fullName evidence="2">DUF1616 domain-containing protein</fullName>
    </recommendedName>
</protein>
<dbReference type="AlphaFoldDB" id="A0A0P8A9C9"/>
<dbReference type="EMBL" id="LKCM01000046">
    <property type="protein sequence ID" value="KPQ44896.1"/>
    <property type="molecule type" value="Genomic_DNA"/>
</dbReference>
<reference evidence="3 4" key="1">
    <citation type="submission" date="2015-09" db="EMBL/GenBank/DDBJ databases">
        <title>A metagenomics-based metabolic model of nitrate-dependent anaerobic oxidation of methane by Methanoperedens-like archaea.</title>
        <authorList>
            <person name="Arshad A."/>
            <person name="Speth D.R."/>
            <person name="De Graaf R.M."/>
            <person name="Op Den Camp H.J."/>
            <person name="Jetten M.S."/>
            <person name="Welte C.U."/>
        </authorList>
    </citation>
    <scope>NUCLEOTIDE SEQUENCE [LARGE SCALE GENOMIC DNA]</scope>
</reference>
<feature type="domain" description="DUF1616" evidence="2">
    <location>
        <begin position="14"/>
        <end position="284"/>
    </location>
</feature>
<sequence>MKAPEKPSFDLILIFIWTVLTLIFVQDPMLSETPLRTVLGIPMVLFIPGYVLAAALYPKRQDLEEVERVALSFGLSIAVVPIMGLLLNFTFGISLIPILLSLSSYTIALVIIAVYRRERLPPEERFSVTFHRVYVIINNEINSPKSKRDTIIIIILVLSVTFAAGMFYFVITTPIIGERFTEFYILEPSGKAQNYPTELKSNSPSRILVGVVNHEYIPINYTIEVALDKEVLTDTSFMLAHNETWEENVTFVPDKTGSNLKLEFLLFREDNFTLPYRQLHLWVNAK</sequence>
<evidence type="ECO:0000313" key="4">
    <source>
        <dbReference type="Proteomes" id="UP000050360"/>
    </source>
</evidence>
<feature type="transmembrane region" description="Helical" evidence="1">
    <location>
        <begin position="95"/>
        <end position="115"/>
    </location>
</feature>
<organism evidence="3 4">
    <name type="scientific">Candidatus Methanoperedens nitratireducens</name>
    <dbReference type="NCBI Taxonomy" id="1392998"/>
    <lineage>
        <taxon>Archaea</taxon>
        <taxon>Methanobacteriati</taxon>
        <taxon>Methanobacteriota</taxon>
        <taxon>Stenosarchaea group</taxon>
        <taxon>Methanomicrobia</taxon>
        <taxon>Methanosarcinales</taxon>
        <taxon>ANME-2 cluster</taxon>
        <taxon>Candidatus Methanoperedentaceae</taxon>
        <taxon>Candidatus Methanoperedens</taxon>
    </lineage>
</organism>
<accession>A0A0P8A9C9</accession>
<dbReference type="Pfam" id="PF07760">
    <property type="entry name" value="DUF1616"/>
    <property type="match status" value="1"/>
</dbReference>
<dbReference type="PIRSF" id="PIRSF018671">
    <property type="entry name" value="UCP018671"/>
    <property type="match status" value="1"/>
</dbReference>
<dbReference type="PATRIC" id="fig|1719120.3.peg.557"/>
<dbReference type="InterPro" id="IPR011674">
    <property type="entry name" value="DUF1616"/>
</dbReference>